<feature type="non-terminal residue" evidence="1">
    <location>
        <position position="228"/>
    </location>
</feature>
<gene>
    <name evidence="1" type="ORF">METZ01_LOCUS514677</name>
</gene>
<feature type="non-terminal residue" evidence="1">
    <location>
        <position position="1"/>
    </location>
</feature>
<dbReference type="EMBL" id="UINC01229909">
    <property type="protein sequence ID" value="SVE61823.1"/>
    <property type="molecule type" value="Genomic_DNA"/>
</dbReference>
<accession>A0A383EZE9</accession>
<dbReference type="AlphaFoldDB" id="A0A383EZE9"/>
<sequence>IQEEDGIINLIVNNRNVQGQILAYDEGNYEAIAFPKIENVLDWIGIRITSPTTSLLSGIEIVFPPTSSLVSNVTDYTINLWKGWSADKPQRLFYTYYGNVQWNPENLRDGGWAHISLIDANIIFNSGEEYYIEINYSGSVPITASNPAGTNYTYFFDQGIYSNNIAHGMSYYRGGSQDVWNLLLSQTNAVNGDWNIRAVLSGQNCGLIQNREIWPGDTDESGTVDEND</sequence>
<protein>
    <submittedName>
        <fullName evidence="1">Uncharacterized protein</fullName>
    </submittedName>
</protein>
<reference evidence="1" key="1">
    <citation type="submission" date="2018-05" db="EMBL/GenBank/DDBJ databases">
        <authorList>
            <person name="Lanie J.A."/>
            <person name="Ng W.-L."/>
            <person name="Kazmierczak K.M."/>
            <person name="Andrzejewski T.M."/>
            <person name="Davidsen T.M."/>
            <person name="Wayne K.J."/>
            <person name="Tettelin H."/>
            <person name="Glass J.I."/>
            <person name="Rusch D."/>
            <person name="Podicherti R."/>
            <person name="Tsui H.-C.T."/>
            <person name="Winkler M.E."/>
        </authorList>
    </citation>
    <scope>NUCLEOTIDE SEQUENCE</scope>
</reference>
<name>A0A383EZE9_9ZZZZ</name>
<organism evidence="1">
    <name type="scientific">marine metagenome</name>
    <dbReference type="NCBI Taxonomy" id="408172"/>
    <lineage>
        <taxon>unclassified sequences</taxon>
        <taxon>metagenomes</taxon>
        <taxon>ecological metagenomes</taxon>
    </lineage>
</organism>
<proteinExistence type="predicted"/>
<evidence type="ECO:0000313" key="1">
    <source>
        <dbReference type="EMBL" id="SVE61823.1"/>
    </source>
</evidence>